<accession>A0ABS9KY05</accession>
<feature type="domain" description="ABC3 transporter permease C-terminal" evidence="7">
    <location>
        <begin position="289"/>
        <end position="401"/>
    </location>
</feature>
<dbReference type="Pfam" id="PF02687">
    <property type="entry name" value="FtsX"/>
    <property type="match status" value="2"/>
</dbReference>
<evidence type="ECO:0000256" key="3">
    <source>
        <dbReference type="ARBA" id="ARBA00022692"/>
    </source>
</evidence>
<organism evidence="9 10">
    <name type="scientific">Terrimonas ginsenosidimutans</name>
    <dbReference type="NCBI Taxonomy" id="2908004"/>
    <lineage>
        <taxon>Bacteria</taxon>
        <taxon>Pseudomonadati</taxon>
        <taxon>Bacteroidota</taxon>
        <taxon>Chitinophagia</taxon>
        <taxon>Chitinophagales</taxon>
        <taxon>Chitinophagaceae</taxon>
        <taxon>Terrimonas</taxon>
    </lineage>
</organism>
<evidence type="ECO:0000256" key="1">
    <source>
        <dbReference type="ARBA" id="ARBA00004651"/>
    </source>
</evidence>
<evidence type="ECO:0000256" key="5">
    <source>
        <dbReference type="ARBA" id="ARBA00023136"/>
    </source>
</evidence>
<feature type="transmembrane region" description="Helical" evidence="6">
    <location>
        <begin position="376"/>
        <end position="406"/>
    </location>
</feature>
<evidence type="ECO:0000256" key="6">
    <source>
        <dbReference type="SAM" id="Phobius"/>
    </source>
</evidence>
<feature type="transmembrane region" description="Helical" evidence="6">
    <location>
        <begin position="334"/>
        <end position="356"/>
    </location>
</feature>
<feature type="domain" description="ABC3 transporter permease C-terminal" evidence="7">
    <location>
        <begin position="680"/>
        <end position="790"/>
    </location>
</feature>
<dbReference type="InterPro" id="IPR003838">
    <property type="entry name" value="ABC3_permease_C"/>
</dbReference>
<dbReference type="Pfam" id="PF12704">
    <property type="entry name" value="MacB_PCD"/>
    <property type="match status" value="2"/>
</dbReference>
<protein>
    <submittedName>
        <fullName evidence="9">ABC transporter permease</fullName>
    </submittedName>
</protein>
<dbReference type="RefSeq" id="WP_237875695.1">
    <property type="nucleotide sequence ID" value="NZ_JAKLTR010000018.1"/>
</dbReference>
<proteinExistence type="predicted"/>
<keyword evidence="10" id="KW-1185">Reference proteome</keyword>
<keyword evidence="3 6" id="KW-0812">Transmembrane</keyword>
<evidence type="ECO:0000259" key="7">
    <source>
        <dbReference type="Pfam" id="PF02687"/>
    </source>
</evidence>
<dbReference type="EMBL" id="JAKLTR010000018">
    <property type="protein sequence ID" value="MCG2617158.1"/>
    <property type="molecule type" value="Genomic_DNA"/>
</dbReference>
<evidence type="ECO:0000256" key="2">
    <source>
        <dbReference type="ARBA" id="ARBA00022475"/>
    </source>
</evidence>
<keyword evidence="2" id="KW-1003">Cell membrane</keyword>
<sequence>MLRNYLKIAFRNLMRRKLFSLINILGLSVGIAFSLLIGVYIIQEKQVNADLKNPDQQFIVKSDWKVKEMGLDITTVAPLPKAMKEEYPHLVSNYYRFNPVTNVVSAGDKHFKENIAIGDTTLVSMYGFPLLHGNTEQAFRDNNSAVITESMAIKLFGKTDVLNERISIAATTGEQQDYLVSAVMKDISKNSVTGLFGETYSVFVPTIGNRYYPGGDPAVSWQSIYEIGLLELRPGVTPASMEKPFEQVLAKYADETTRANLTVKLAPVRDYYLKDNNNAVNRVIVTLSLVALFIISMAVINFININIGTSTYRLKEIGLRKVFGGARSQLVMQYLTEAMVLTLISGFLSVIFYEALRPFFSQVLQTSLLPCWQFSWVQIGFFVLLLLAVGLLAGIYPALVLSAVRISKAVKGKMDDSRGGMILRKSLLVVQFSLAILVFICGLTISSQVSYIFNKDLGYNKEQVLIVTAFPKQWDSTGVGRMMAVREGLKQVPSVKAASLTFEIPDRKPPNAASLQGEGMDQPVLIPALNVDENFGKTLGLNLSAGTFFNDKGAHIPGQVVINESAAKAFGWTAETAIGKTLKLPPSNVLTVKGVVKDFNYSSFNEEIGPLAFFHIEDALSYRFFAIKVVGDDMTAAINSVKSKWKELLPNAPFDYFFMDDKFASLYASELRLKKATSLATVLNLFIVFMGVFGIISFTIARRNREIAVRKVLGADIKSILLLFIKEYAWLILLANVIAWPLAYWFAHQWLQQYVYRVQQNLTPFFVAGLSVFGIAVVLIGLLSMKPATSNPVRNLRAE</sequence>
<dbReference type="InterPro" id="IPR050250">
    <property type="entry name" value="Macrolide_Exporter_MacB"/>
</dbReference>
<evidence type="ECO:0000256" key="4">
    <source>
        <dbReference type="ARBA" id="ARBA00022989"/>
    </source>
</evidence>
<feature type="transmembrane region" description="Helical" evidence="6">
    <location>
        <begin position="728"/>
        <end position="746"/>
    </location>
</feature>
<feature type="transmembrane region" description="Helical" evidence="6">
    <location>
        <begin position="766"/>
        <end position="785"/>
    </location>
</feature>
<comment type="subcellular location">
    <subcellularLocation>
        <location evidence="1">Cell membrane</location>
        <topology evidence="1">Multi-pass membrane protein</topology>
    </subcellularLocation>
</comment>
<evidence type="ECO:0000259" key="8">
    <source>
        <dbReference type="Pfam" id="PF12704"/>
    </source>
</evidence>
<dbReference type="PANTHER" id="PTHR30572:SF18">
    <property type="entry name" value="ABC-TYPE MACROLIDE FAMILY EXPORT SYSTEM PERMEASE COMPONENT 2"/>
    <property type="match status" value="1"/>
</dbReference>
<feature type="transmembrane region" description="Helical" evidence="6">
    <location>
        <begin position="427"/>
        <end position="445"/>
    </location>
</feature>
<feature type="transmembrane region" description="Helical" evidence="6">
    <location>
        <begin position="283"/>
        <end position="305"/>
    </location>
</feature>
<evidence type="ECO:0000313" key="9">
    <source>
        <dbReference type="EMBL" id="MCG2617158.1"/>
    </source>
</evidence>
<feature type="transmembrane region" description="Helical" evidence="6">
    <location>
        <begin position="679"/>
        <end position="701"/>
    </location>
</feature>
<dbReference type="Proteomes" id="UP001165367">
    <property type="component" value="Unassembled WGS sequence"/>
</dbReference>
<dbReference type="InterPro" id="IPR025857">
    <property type="entry name" value="MacB_PCD"/>
</dbReference>
<reference evidence="9" key="1">
    <citation type="submission" date="2022-01" db="EMBL/GenBank/DDBJ databases">
        <authorList>
            <person name="Jo J.-H."/>
            <person name="Im W.-T."/>
        </authorList>
    </citation>
    <scope>NUCLEOTIDE SEQUENCE</scope>
    <source>
        <strain evidence="9">NA20</strain>
    </source>
</reference>
<keyword evidence="5 6" id="KW-0472">Membrane</keyword>
<evidence type="ECO:0000313" key="10">
    <source>
        <dbReference type="Proteomes" id="UP001165367"/>
    </source>
</evidence>
<keyword evidence="4 6" id="KW-1133">Transmembrane helix</keyword>
<comment type="caution">
    <text evidence="9">The sequence shown here is derived from an EMBL/GenBank/DDBJ whole genome shotgun (WGS) entry which is preliminary data.</text>
</comment>
<gene>
    <name evidence="9" type="ORF">LZZ85_22875</name>
</gene>
<name>A0ABS9KY05_9BACT</name>
<feature type="domain" description="MacB-like periplasmic core" evidence="8">
    <location>
        <begin position="435"/>
        <end position="642"/>
    </location>
</feature>
<dbReference type="PANTHER" id="PTHR30572">
    <property type="entry name" value="MEMBRANE COMPONENT OF TRANSPORTER-RELATED"/>
    <property type="match status" value="1"/>
</dbReference>
<feature type="transmembrane region" description="Helical" evidence="6">
    <location>
        <begin position="21"/>
        <end position="42"/>
    </location>
</feature>
<feature type="domain" description="MacB-like periplasmic core" evidence="8">
    <location>
        <begin position="20"/>
        <end position="243"/>
    </location>
</feature>